<dbReference type="RefSeq" id="WP_175537747.1">
    <property type="nucleotide sequence ID" value="NZ_FMZC01000007.1"/>
</dbReference>
<keyword evidence="3" id="KW-1185">Reference proteome</keyword>
<sequence>MSPEQKRFEAELRVRLAERARTLLAANKAVVALLQAAQLQISQQLAGQPADWQLWQLSRLRDHLDTILTATGQQAGAAVDQALRSAWQQGEDIVDKPLAAAGMGVEMRLGALDARVLAAMRTFGVERMRAVSADAAGKIGQQLGLVTLGGITPFAAMKAVNELLGGESMRRASAIVRTEVSRAFAVAGQERLVQAAPLVPGLGKQWRRSGKIHSRWNHDLMDGQVVDAGQAFKVPNPGGGFDLMQCPHDPKAPPEQVIQCGCVALPWLKGWTVMTPGAKPFTERELQLDGRKAALDLAAKKAGRRVTLAPQADVRSGESGPSPRNGPHP</sequence>
<evidence type="ECO:0008006" key="4">
    <source>
        <dbReference type="Google" id="ProtNLM"/>
    </source>
</evidence>
<gene>
    <name evidence="2" type="ORF">SAMN05192589_107125</name>
</gene>
<evidence type="ECO:0000313" key="3">
    <source>
        <dbReference type="Proteomes" id="UP000198781"/>
    </source>
</evidence>
<feature type="region of interest" description="Disordered" evidence="1">
    <location>
        <begin position="302"/>
        <end position="329"/>
    </location>
</feature>
<evidence type="ECO:0000256" key="1">
    <source>
        <dbReference type="SAM" id="MobiDB-lite"/>
    </source>
</evidence>
<accession>A0A1G6VU45</accession>
<dbReference type="EMBL" id="FMZC01000007">
    <property type="protein sequence ID" value="SDD56507.1"/>
    <property type="molecule type" value="Genomic_DNA"/>
</dbReference>
<protein>
    <recommendedName>
        <fullName evidence="4">Phage Mu protein F like protein</fullName>
    </recommendedName>
</protein>
<dbReference type="Proteomes" id="UP000198781">
    <property type="component" value="Unassembled WGS sequence"/>
</dbReference>
<proteinExistence type="predicted"/>
<dbReference type="AlphaFoldDB" id="A0A1G6VU45"/>
<dbReference type="STRING" id="187868.SAMN05192589_107125"/>
<name>A0A1G6VU45_9BURK</name>
<evidence type="ECO:0000313" key="2">
    <source>
        <dbReference type="EMBL" id="SDD56507.1"/>
    </source>
</evidence>
<organism evidence="2 3">
    <name type="scientific">Paracidovorax valerianellae</name>
    <dbReference type="NCBI Taxonomy" id="187868"/>
    <lineage>
        <taxon>Bacteria</taxon>
        <taxon>Pseudomonadati</taxon>
        <taxon>Pseudomonadota</taxon>
        <taxon>Betaproteobacteria</taxon>
        <taxon>Burkholderiales</taxon>
        <taxon>Comamonadaceae</taxon>
        <taxon>Paracidovorax</taxon>
    </lineage>
</organism>
<reference evidence="2 3" key="1">
    <citation type="submission" date="2016-10" db="EMBL/GenBank/DDBJ databases">
        <authorList>
            <person name="de Groot N.N."/>
        </authorList>
    </citation>
    <scope>NUCLEOTIDE SEQUENCE [LARGE SCALE GENOMIC DNA]</scope>
    <source>
        <strain evidence="2 3">DSM 16619</strain>
    </source>
</reference>